<accession>A0AAX4AXJ2</accession>
<evidence type="ECO:0000313" key="5">
    <source>
        <dbReference type="Proteomes" id="UP001248323"/>
    </source>
</evidence>
<feature type="active site" evidence="1">
    <location>
        <position position="52"/>
    </location>
</feature>
<organism evidence="4 5">
    <name type="scientific">Streptococcus parasanguinis</name>
    <dbReference type="NCBI Taxonomy" id="1318"/>
    <lineage>
        <taxon>Bacteria</taxon>
        <taxon>Bacillati</taxon>
        <taxon>Bacillota</taxon>
        <taxon>Bacilli</taxon>
        <taxon>Lactobacillales</taxon>
        <taxon>Streptococcaceae</taxon>
        <taxon>Streptococcus</taxon>
    </lineage>
</organism>
<dbReference type="EMBL" id="CP133988">
    <property type="protein sequence ID" value="WNB83429.1"/>
    <property type="molecule type" value="Genomic_DNA"/>
</dbReference>
<name>A0AAX4AXJ2_STRPA</name>
<dbReference type="PROSITE" id="PS51459">
    <property type="entry name" value="FIDO"/>
    <property type="match status" value="1"/>
</dbReference>
<dbReference type="InterPro" id="IPR040198">
    <property type="entry name" value="Fido_containing"/>
</dbReference>
<dbReference type="PANTHER" id="PTHR13504">
    <property type="entry name" value="FIDO DOMAIN-CONTAINING PROTEIN DDB_G0283145"/>
    <property type="match status" value="1"/>
</dbReference>
<sequence>MVIRKYYLHRWHLSKQEALDKICYEYNRILGNFEVEPLIAIPFFIHDFLCIHPFNNGNGRMSRLLTTLLLYRSGFYVGKYISLEAFIAQNKATYYEALRKARHHWHEEQEDVLPFVKYLLGTILVAYKAFEERFTIIEEKLPAMELVRKATQQKLVRFTKQDILELCPSLSISSIEGALRKLVARGEIQREGIGRATKYKRLK</sequence>
<protein>
    <submittedName>
        <fullName evidence="4">Fic family protein</fullName>
    </submittedName>
</protein>
<dbReference type="RefSeq" id="WP_003010000.1">
    <property type="nucleotide sequence ID" value="NZ_CP133988.1"/>
</dbReference>
<dbReference type="Proteomes" id="UP001248323">
    <property type="component" value="Chromosome"/>
</dbReference>
<dbReference type="AlphaFoldDB" id="A0AAX4AXJ2"/>
<dbReference type="Pfam" id="PF02661">
    <property type="entry name" value="Fic"/>
    <property type="match status" value="1"/>
</dbReference>
<dbReference type="GO" id="GO:0005524">
    <property type="term" value="F:ATP binding"/>
    <property type="evidence" value="ECO:0007669"/>
    <property type="project" value="UniProtKB-KW"/>
</dbReference>
<keyword evidence="2" id="KW-0067">ATP-binding</keyword>
<reference evidence="4" key="1">
    <citation type="submission" date="2023-09" db="EMBL/GenBank/DDBJ databases">
        <title>Streptococcus_parasanguinius_hifiasm_complete_genome_Zymo_Research_ D6332.</title>
        <authorList>
            <person name="Damerum A."/>
        </authorList>
    </citation>
    <scope>NUCLEOTIDE SEQUENCE</scope>
    <source>
        <strain evidence="4">B-1756</strain>
    </source>
</reference>
<evidence type="ECO:0000313" key="4">
    <source>
        <dbReference type="EMBL" id="WNB83429.1"/>
    </source>
</evidence>
<dbReference type="PANTHER" id="PTHR13504:SF38">
    <property type="entry name" value="FIDO DOMAIN-CONTAINING PROTEIN"/>
    <property type="match status" value="1"/>
</dbReference>
<evidence type="ECO:0000259" key="3">
    <source>
        <dbReference type="PROSITE" id="PS51459"/>
    </source>
</evidence>
<feature type="domain" description="Fido" evidence="3">
    <location>
        <begin position="1"/>
        <end position="121"/>
    </location>
</feature>
<dbReference type="InterPro" id="IPR003812">
    <property type="entry name" value="Fido"/>
</dbReference>
<proteinExistence type="predicted"/>
<gene>
    <name evidence="4" type="ORF">RDV49_00685</name>
</gene>
<dbReference type="InterPro" id="IPR036597">
    <property type="entry name" value="Fido-like_dom_sf"/>
</dbReference>
<dbReference type="SUPFAM" id="SSF140931">
    <property type="entry name" value="Fic-like"/>
    <property type="match status" value="1"/>
</dbReference>
<feature type="binding site" evidence="2">
    <location>
        <begin position="94"/>
        <end position="95"/>
    </location>
    <ligand>
        <name>ATP</name>
        <dbReference type="ChEBI" id="CHEBI:30616"/>
    </ligand>
</feature>
<evidence type="ECO:0000256" key="2">
    <source>
        <dbReference type="PIRSR" id="PIRSR640198-2"/>
    </source>
</evidence>
<keyword evidence="2" id="KW-0547">Nucleotide-binding</keyword>
<dbReference type="Gene3D" id="1.10.3290.10">
    <property type="entry name" value="Fido-like domain"/>
    <property type="match status" value="1"/>
</dbReference>
<evidence type="ECO:0000256" key="1">
    <source>
        <dbReference type="PIRSR" id="PIRSR640198-1"/>
    </source>
</evidence>